<reference evidence="3 4" key="1">
    <citation type="submission" date="2017-07" db="EMBL/GenBank/DDBJ databases">
        <title>Genomes of Fischerella (Mastigocladus) sp. strains.</title>
        <authorList>
            <person name="Miller S.R."/>
        </authorList>
    </citation>
    <scope>NUCLEOTIDE SEQUENCE [LARGE SCALE GENOMIC DNA]</scope>
    <source>
        <strain evidence="3 4">CCMEE 5268</strain>
    </source>
</reference>
<dbReference type="Proteomes" id="UP000235025">
    <property type="component" value="Unassembled WGS sequence"/>
</dbReference>
<dbReference type="Pfam" id="PF03787">
    <property type="entry name" value="RAMPs"/>
    <property type="match status" value="1"/>
</dbReference>
<comment type="caution">
    <text evidence="3">The sequence shown here is derived from an EMBL/GenBank/DDBJ whole genome shotgun (WGS) entry which is preliminary data.</text>
</comment>
<proteinExistence type="predicted"/>
<evidence type="ECO:0000313" key="4">
    <source>
        <dbReference type="Proteomes" id="UP000235025"/>
    </source>
</evidence>
<dbReference type="PANTHER" id="PTHR35579">
    <property type="entry name" value="CRISPR SYSTEM CMS ENDORIBONUCLEASE CSM3"/>
    <property type="match status" value="1"/>
</dbReference>
<keyword evidence="1" id="KW-0051">Antiviral defense</keyword>
<dbReference type="RefSeq" id="WP_102174938.1">
    <property type="nucleotide sequence ID" value="NZ_NMQA01000331.1"/>
</dbReference>
<evidence type="ECO:0000313" key="3">
    <source>
        <dbReference type="EMBL" id="PLZ95213.1"/>
    </source>
</evidence>
<accession>A0A2N6KAB9</accession>
<dbReference type="GO" id="GO:0051607">
    <property type="term" value="P:defense response to virus"/>
    <property type="evidence" value="ECO:0007669"/>
    <property type="project" value="UniProtKB-KW"/>
</dbReference>
<dbReference type="InterPro" id="IPR052216">
    <property type="entry name" value="CRISPR_Csm3_endoribonuclease"/>
</dbReference>
<name>A0A2N6KAB9_9CYAN</name>
<dbReference type="PANTHER" id="PTHR35579:SF3">
    <property type="entry name" value="CRISPR SYSTEM CMS ENDORIBONUCLEASE CSM3"/>
    <property type="match status" value="1"/>
</dbReference>
<dbReference type="InterPro" id="IPR005537">
    <property type="entry name" value="RAMP_III_fam"/>
</dbReference>
<evidence type="ECO:0000256" key="1">
    <source>
        <dbReference type="ARBA" id="ARBA00023118"/>
    </source>
</evidence>
<dbReference type="EMBL" id="NMQA01000331">
    <property type="protein sequence ID" value="PLZ95213.1"/>
    <property type="molecule type" value="Genomic_DNA"/>
</dbReference>
<protein>
    <recommendedName>
        <fullName evidence="2">CRISPR type III-associated protein domain-containing protein</fullName>
    </recommendedName>
</protein>
<dbReference type="AlphaFoldDB" id="A0A2N6KAB9"/>
<sequence length="362" mass="40332">MPRNYDFVSLPQQKPDRINIQGKERKDKFGHDKYQLNTQRFSGKLFLDLTVVSPLTVNSGITVMGSDLAQQTLDATSAKYVATISLIQSSVQQNQRLIIPGSSLKGVVRSIYEAITRSCVCKTNAKVPDGYSECKDILQLCPACVTFGAMSWLGLVHFHDAKYDPDNDKPGFQTGLIPPLFSPQPDAVDLETREQIYYDKNNKIRGRKFYPHSYKEEVKPTIRIQQAETGKKFTTYVNYANLTKSQLGTLLIALGQDPENRLGLKIGSGKAVGMGTMRIDVVKIEQLNINRYLSYNSNSSALEGNTLRTFILDAIKFAKPQPQTASAKNKLNKPVVKSANQPLVQLEQLQKIKALLGLTKNT</sequence>
<organism evidence="3 4">
    <name type="scientific">Fischerella thermalis CCMEE 5268</name>
    <dbReference type="NCBI Taxonomy" id="2019662"/>
    <lineage>
        <taxon>Bacteria</taxon>
        <taxon>Bacillati</taxon>
        <taxon>Cyanobacteriota</taxon>
        <taxon>Cyanophyceae</taxon>
        <taxon>Nostocales</taxon>
        <taxon>Hapalosiphonaceae</taxon>
        <taxon>Fischerella</taxon>
    </lineage>
</organism>
<evidence type="ECO:0000259" key="2">
    <source>
        <dbReference type="Pfam" id="PF03787"/>
    </source>
</evidence>
<gene>
    <name evidence="3" type="ORF">CEN50_23070</name>
</gene>
<feature type="domain" description="CRISPR type III-associated protein" evidence="2">
    <location>
        <begin position="49"/>
        <end position="277"/>
    </location>
</feature>